<evidence type="ECO:0000313" key="4">
    <source>
        <dbReference type="EMBL" id="KJL19329.1"/>
    </source>
</evidence>
<feature type="compositionally biased region" description="Low complexity" evidence="1">
    <location>
        <begin position="29"/>
        <end position="49"/>
    </location>
</feature>
<keyword evidence="5" id="KW-1185">Reference proteome</keyword>
<protein>
    <recommendedName>
        <fullName evidence="3">DUF2510 domain-containing protein</fullName>
    </recommendedName>
</protein>
<evidence type="ECO:0000259" key="3">
    <source>
        <dbReference type="Pfam" id="PF10708"/>
    </source>
</evidence>
<comment type="caution">
    <text evidence="4">The sequence shown here is derived from an EMBL/GenBank/DDBJ whole genome shotgun (WGS) entry which is preliminary data.</text>
</comment>
<feature type="transmembrane region" description="Helical" evidence="2">
    <location>
        <begin position="66"/>
        <end position="85"/>
    </location>
</feature>
<evidence type="ECO:0000256" key="1">
    <source>
        <dbReference type="SAM" id="MobiDB-lite"/>
    </source>
</evidence>
<keyword evidence="2" id="KW-0472">Membrane</keyword>
<evidence type="ECO:0000256" key="2">
    <source>
        <dbReference type="SAM" id="Phobius"/>
    </source>
</evidence>
<feature type="region of interest" description="Disordered" evidence="1">
    <location>
        <begin position="153"/>
        <end position="178"/>
    </location>
</feature>
<organism evidence="4 5">
    <name type="scientific">Microbacterium foliorum</name>
    <dbReference type="NCBI Taxonomy" id="104336"/>
    <lineage>
        <taxon>Bacteria</taxon>
        <taxon>Bacillati</taxon>
        <taxon>Actinomycetota</taxon>
        <taxon>Actinomycetes</taxon>
        <taxon>Micrococcales</taxon>
        <taxon>Microbacteriaceae</taxon>
        <taxon>Microbacterium</taxon>
    </lineage>
</organism>
<feature type="domain" description="DUF2510" evidence="3">
    <location>
        <begin position="5"/>
        <end position="35"/>
    </location>
</feature>
<gene>
    <name evidence="4" type="ORF">RN50_02614</name>
</gene>
<dbReference type="EMBL" id="JYIU01000045">
    <property type="protein sequence ID" value="KJL19329.1"/>
    <property type="molecule type" value="Genomic_DNA"/>
</dbReference>
<reference evidence="4 5" key="1">
    <citation type="submission" date="2015-02" db="EMBL/GenBank/DDBJ databases">
        <title>Draft genome sequences of ten Microbacterium spp. with emphasis on heavy metal contaminated environments.</title>
        <authorList>
            <person name="Corretto E."/>
        </authorList>
    </citation>
    <scope>NUCLEOTIDE SEQUENCE [LARGE SCALE GENOMIC DNA]</scope>
    <source>
        <strain evidence="4 5">DSM 12966</strain>
    </source>
</reference>
<dbReference type="Proteomes" id="UP000033572">
    <property type="component" value="Unassembled WGS sequence"/>
</dbReference>
<dbReference type="GeneID" id="94443261"/>
<feature type="transmembrane region" description="Helical" evidence="2">
    <location>
        <begin position="91"/>
        <end position="111"/>
    </location>
</feature>
<feature type="transmembrane region" description="Helical" evidence="2">
    <location>
        <begin position="123"/>
        <end position="146"/>
    </location>
</feature>
<sequence length="254" mass="26085">MSMPAGWYDDGSGRQRWWDGEKWSEHVAPEQSGGAAAAQPPTGPSAPSANGYAAATTGPPSSPDRVAPVLGFVGLGLAVLGTVLACIPVTFVVGVVVLIAAFVVSLVGVLTKNTAKWPSIVGMVLSVIGGVIGTIVTLVIVAATLVGPVPPAVPTSEPPATSTAQPTSPPTSDAVDARPTPEEIAAQFEILAKEGGIVGYEGDPDFYPCMGRFMYDSEVSDESLRLIVQGEDPLETEREIAGEAIKQATLSCQS</sequence>
<dbReference type="AlphaFoldDB" id="A0A0F0KFX2"/>
<proteinExistence type="predicted"/>
<feature type="region of interest" description="Disordered" evidence="1">
    <location>
        <begin position="1"/>
        <end position="61"/>
    </location>
</feature>
<feature type="compositionally biased region" description="Low complexity" evidence="1">
    <location>
        <begin position="158"/>
        <end position="174"/>
    </location>
</feature>
<dbReference type="RefSeq" id="WP_052677807.1">
    <property type="nucleotide sequence ID" value="NZ_CP031425.1"/>
</dbReference>
<keyword evidence="2" id="KW-0812">Transmembrane</keyword>
<evidence type="ECO:0000313" key="5">
    <source>
        <dbReference type="Proteomes" id="UP000033572"/>
    </source>
</evidence>
<keyword evidence="2" id="KW-1133">Transmembrane helix</keyword>
<dbReference type="InterPro" id="IPR018929">
    <property type="entry name" value="DUF2510"/>
</dbReference>
<accession>A0A0F0KFX2</accession>
<dbReference type="Pfam" id="PF10708">
    <property type="entry name" value="DUF2510"/>
    <property type="match status" value="1"/>
</dbReference>
<dbReference type="PATRIC" id="fig|104336.4.peg.2659"/>
<name>A0A0F0KFX2_9MICO</name>
<feature type="compositionally biased region" description="Basic and acidic residues" evidence="1">
    <location>
        <begin position="11"/>
        <end position="28"/>
    </location>
</feature>